<dbReference type="RefSeq" id="XP_013092831.2">
    <property type="nucleotide sequence ID" value="XM_013237377.2"/>
</dbReference>
<feature type="domain" description="G-protein coupled receptors family 1 profile" evidence="6">
    <location>
        <begin position="1"/>
        <end position="266"/>
    </location>
</feature>
<evidence type="ECO:0000313" key="8">
    <source>
        <dbReference type="Proteomes" id="UP000076420"/>
    </source>
</evidence>
<dbReference type="InterPro" id="IPR019427">
    <property type="entry name" value="7TM_GPCR_serpentine_rcpt_Srw"/>
</dbReference>
<proteinExistence type="predicted"/>
<feature type="transmembrane region" description="Helical" evidence="5">
    <location>
        <begin position="151"/>
        <end position="176"/>
    </location>
</feature>
<dbReference type="InterPro" id="IPR052954">
    <property type="entry name" value="GPCR-Ligand_Int"/>
</dbReference>
<dbReference type="OrthoDB" id="6157883at2759"/>
<evidence type="ECO:0000256" key="4">
    <source>
        <dbReference type="ARBA" id="ARBA00023136"/>
    </source>
</evidence>
<evidence type="ECO:0000313" key="7">
    <source>
        <dbReference type="EnsemblMetazoa" id="BGLB030134-PA"/>
    </source>
</evidence>
<feature type="transmembrane region" description="Helical" evidence="5">
    <location>
        <begin position="101"/>
        <end position="124"/>
    </location>
</feature>
<comment type="subcellular location">
    <subcellularLocation>
        <location evidence="1">Membrane</location>
    </subcellularLocation>
</comment>
<evidence type="ECO:0000256" key="2">
    <source>
        <dbReference type="ARBA" id="ARBA00022692"/>
    </source>
</evidence>
<dbReference type="PANTHER" id="PTHR46641">
    <property type="entry name" value="FMRFAMIDE RECEPTOR-RELATED"/>
    <property type="match status" value="1"/>
</dbReference>
<dbReference type="PROSITE" id="PS00237">
    <property type="entry name" value="G_PROTEIN_RECEP_F1_1"/>
    <property type="match status" value="1"/>
</dbReference>
<feature type="transmembrane region" description="Helical" evidence="5">
    <location>
        <begin position="67"/>
        <end position="89"/>
    </location>
</feature>
<dbReference type="SUPFAM" id="SSF81321">
    <property type="entry name" value="Family A G protein-coupled receptor-like"/>
    <property type="match status" value="1"/>
</dbReference>
<dbReference type="Gene3D" id="1.20.1070.10">
    <property type="entry name" value="Rhodopsin 7-helix transmembrane proteins"/>
    <property type="match status" value="1"/>
</dbReference>
<evidence type="ECO:0000256" key="5">
    <source>
        <dbReference type="SAM" id="Phobius"/>
    </source>
</evidence>
<feature type="transmembrane region" description="Helical" evidence="5">
    <location>
        <begin position="205"/>
        <end position="230"/>
    </location>
</feature>
<organism evidence="7 8">
    <name type="scientific">Biomphalaria glabrata</name>
    <name type="common">Bloodfluke planorb</name>
    <name type="synonym">Freshwater snail</name>
    <dbReference type="NCBI Taxonomy" id="6526"/>
    <lineage>
        <taxon>Eukaryota</taxon>
        <taxon>Metazoa</taxon>
        <taxon>Spiralia</taxon>
        <taxon>Lophotrochozoa</taxon>
        <taxon>Mollusca</taxon>
        <taxon>Gastropoda</taxon>
        <taxon>Heterobranchia</taxon>
        <taxon>Euthyneura</taxon>
        <taxon>Panpulmonata</taxon>
        <taxon>Hygrophila</taxon>
        <taxon>Lymnaeoidea</taxon>
        <taxon>Planorbidae</taxon>
        <taxon>Biomphalaria</taxon>
    </lineage>
</organism>
<feature type="transmembrane region" description="Helical" evidence="5">
    <location>
        <begin position="250"/>
        <end position="269"/>
    </location>
</feature>
<evidence type="ECO:0000259" key="6">
    <source>
        <dbReference type="PROSITE" id="PS50262"/>
    </source>
</evidence>
<dbReference type="AlphaFoldDB" id="A0A2C9LE16"/>
<dbReference type="InterPro" id="IPR000276">
    <property type="entry name" value="GPCR_Rhodpsn"/>
</dbReference>
<name>A0A2C9LE16_BIOGL</name>
<keyword evidence="2 5" id="KW-0812">Transmembrane</keyword>
<dbReference type="VEuPathDB" id="VectorBase:BGLAX_030709"/>
<reference evidence="7" key="1">
    <citation type="submission" date="2020-05" db="UniProtKB">
        <authorList>
            <consortium name="EnsemblMetazoa"/>
        </authorList>
    </citation>
    <scope>IDENTIFICATION</scope>
    <source>
        <strain evidence="7">BB02</strain>
    </source>
</reference>
<dbReference type="PROSITE" id="PS50262">
    <property type="entry name" value="G_PROTEIN_RECEP_F1_2"/>
    <property type="match status" value="1"/>
</dbReference>
<sequence>MAVFIKQGLNSSINISFFTIAMSDMLRIVCIQWANICFNPYIDNAGGANLLHGPVWHNWGVDVRLRVTLWVIVYITAERCLCILFPLTIKNIITTTRSRIIIVMINAMNSLTVIPEYSTMYLTWKYNKDRNLTFLGVAFNSNRAQTQGLSALMHVILVVIGLFCVIVLTSILVIHLRRQTKWRMKNSAESKQRSSVSSRDRKSEVLVVTVATSMVISYIPLTCTSLVTVFMPEFYMGGKYYSIFRDTWAMIYLFGIVNSTSTIIIYYNMNLRYKNTFKELFCSKIN</sequence>
<protein>
    <recommendedName>
        <fullName evidence="6">G-protein coupled receptors family 1 profile domain-containing protein</fullName>
    </recommendedName>
</protein>
<dbReference type="VEuPathDB" id="VectorBase:BGLB030134"/>
<gene>
    <name evidence="7" type="primary">106076552</name>
</gene>
<dbReference type="InterPro" id="IPR017452">
    <property type="entry name" value="GPCR_Rhodpsn_7TM"/>
</dbReference>
<dbReference type="KEGG" id="bgt:106076552"/>
<dbReference type="GO" id="GO:0008528">
    <property type="term" value="F:G protein-coupled peptide receptor activity"/>
    <property type="evidence" value="ECO:0007669"/>
    <property type="project" value="InterPro"/>
</dbReference>
<accession>A0A2C9LE16</accession>
<dbReference type="PANTHER" id="PTHR46641:SF2">
    <property type="entry name" value="FMRFAMIDE RECEPTOR"/>
    <property type="match status" value="1"/>
</dbReference>
<keyword evidence="3 5" id="KW-1133">Transmembrane helix</keyword>
<evidence type="ECO:0000256" key="1">
    <source>
        <dbReference type="ARBA" id="ARBA00004370"/>
    </source>
</evidence>
<dbReference type="GO" id="GO:0016020">
    <property type="term" value="C:membrane"/>
    <property type="evidence" value="ECO:0007669"/>
    <property type="project" value="UniProtKB-SubCell"/>
</dbReference>
<keyword evidence="4 5" id="KW-0472">Membrane</keyword>
<dbReference type="EnsemblMetazoa" id="BGLB030134-RA">
    <property type="protein sequence ID" value="BGLB030134-PA"/>
    <property type="gene ID" value="BGLB030134"/>
</dbReference>
<dbReference type="Proteomes" id="UP000076420">
    <property type="component" value="Unassembled WGS sequence"/>
</dbReference>
<evidence type="ECO:0000256" key="3">
    <source>
        <dbReference type="ARBA" id="ARBA00022989"/>
    </source>
</evidence>
<dbReference type="Pfam" id="PF10324">
    <property type="entry name" value="7TM_GPCR_Srw"/>
    <property type="match status" value="1"/>
</dbReference>